<keyword evidence="3" id="KW-1185">Reference proteome</keyword>
<feature type="region of interest" description="Disordered" evidence="1">
    <location>
        <begin position="249"/>
        <end position="277"/>
    </location>
</feature>
<reference evidence="2 3" key="1">
    <citation type="submission" date="2019-07" db="EMBL/GenBank/DDBJ databases">
        <title>Genomes of Cafeteria roenbergensis.</title>
        <authorList>
            <person name="Fischer M.G."/>
            <person name="Hackl T."/>
            <person name="Roman M."/>
        </authorList>
    </citation>
    <scope>NUCLEOTIDE SEQUENCE [LARGE SCALE GENOMIC DNA]</scope>
    <source>
        <strain evidence="2 3">BVI</strain>
    </source>
</reference>
<feature type="region of interest" description="Disordered" evidence="1">
    <location>
        <begin position="364"/>
        <end position="387"/>
    </location>
</feature>
<evidence type="ECO:0000313" key="2">
    <source>
        <dbReference type="EMBL" id="KAA0154661.1"/>
    </source>
</evidence>
<evidence type="ECO:0000313" key="3">
    <source>
        <dbReference type="Proteomes" id="UP000323011"/>
    </source>
</evidence>
<feature type="compositionally biased region" description="Polar residues" evidence="1">
    <location>
        <begin position="320"/>
        <end position="331"/>
    </location>
</feature>
<gene>
    <name evidence="2" type="ORF">FNF29_02191</name>
</gene>
<organism evidence="2 3">
    <name type="scientific">Cafeteria roenbergensis</name>
    <name type="common">Marine flagellate</name>
    <dbReference type="NCBI Taxonomy" id="33653"/>
    <lineage>
        <taxon>Eukaryota</taxon>
        <taxon>Sar</taxon>
        <taxon>Stramenopiles</taxon>
        <taxon>Bigyra</taxon>
        <taxon>Opalozoa</taxon>
        <taxon>Bicosoecida</taxon>
        <taxon>Cafeteriaceae</taxon>
        <taxon>Cafeteria</taxon>
    </lineage>
</organism>
<feature type="compositionally biased region" description="Basic and acidic residues" evidence="1">
    <location>
        <begin position="267"/>
        <end position="276"/>
    </location>
</feature>
<evidence type="ECO:0000256" key="1">
    <source>
        <dbReference type="SAM" id="MobiDB-lite"/>
    </source>
</evidence>
<feature type="region of interest" description="Disordered" evidence="1">
    <location>
        <begin position="314"/>
        <end position="351"/>
    </location>
</feature>
<sequence>MSPRVRALWEAVTSGDAQRIRQSDLVRRHVREADEATERRARRIREWASGWGSRGAGPLPTMLLDASEQDASAAAGATPRDAAGVRRTADGKPLFPLATMRLPFVAPSPGQTDEEAVAAAMAAEGDADGASLLVAEEESPIVARLGALSTGTLVAAGTSAGRRQRQGGADPCSADASAGPGGRYSVVGLRTRRAGVAELSLALEGATDAKLHAKQVAALRQTQKAALARYLEPVPSSVRAASDVLLTRSESGVQPVGPVVSRPGKRTSLERGEGPADSHAAVSAAVAAHKAAQTDAFVRLMDAQAAAAREAAAAGDATSPALSHASSTLSAGSMAGRPAADDSEDESTSDNGELRLLREEERQADGTLGSATALVPIGSSPGGPGSNRAVLEDVMRLSRRPVVPPLAMHALAGSEQATATGDPAWADPETAAWDAAGLDWAGGRAGQDQLRLSAAAAAASRHAAEAGAHSVSLPCGPPSDGFSAEAAGGDIVGDALAELEALRLGGGSSADAGTERQSAFLGRAATDLGGEGDESDTESVQEMLRTALFSTGRRAGE</sequence>
<comment type="caution">
    <text evidence="2">The sequence shown here is derived from an EMBL/GenBank/DDBJ whole genome shotgun (WGS) entry which is preliminary data.</text>
</comment>
<feature type="region of interest" description="Disordered" evidence="1">
    <location>
        <begin position="160"/>
        <end position="181"/>
    </location>
</feature>
<dbReference type="EMBL" id="VLTN01000010">
    <property type="protein sequence ID" value="KAA0154661.1"/>
    <property type="molecule type" value="Genomic_DNA"/>
</dbReference>
<protein>
    <submittedName>
        <fullName evidence="2">Uncharacterized protein</fullName>
    </submittedName>
</protein>
<proteinExistence type="predicted"/>
<dbReference type="Proteomes" id="UP000323011">
    <property type="component" value="Unassembled WGS sequence"/>
</dbReference>
<accession>A0A5A8CS67</accession>
<name>A0A5A8CS67_CAFRO</name>
<dbReference type="AlphaFoldDB" id="A0A5A8CS67"/>